<evidence type="ECO:0000313" key="7">
    <source>
        <dbReference type="Proteomes" id="UP000664654"/>
    </source>
</evidence>
<organism evidence="6 7">
    <name type="scientific">Bowmanella dokdonensis</name>
    <dbReference type="NCBI Taxonomy" id="751969"/>
    <lineage>
        <taxon>Bacteria</taxon>
        <taxon>Pseudomonadati</taxon>
        <taxon>Pseudomonadota</taxon>
        <taxon>Gammaproteobacteria</taxon>
        <taxon>Alteromonadales</taxon>
        <taxon>Alteromonadaceae</taxon>
        <taxon>Bowmanella</taxon>
    </lineage>
</organism>
<gene>
    <name evidence="6" type="ORF">J0A66_15835</name>
</gene>
<name>A0A939DQV4_9ALTE</name>
<dbReference type="InterPro" id="IPR005119">
    <property type="entry name" value="LysR_subst-bd"/>
</dbReference>
<dbReference type="RefSeq" id="WP_206574820.1">
    <property type="nucleotide sequence ID" value="NZ_JAFKCV010000010.1"/>
</dbReference>
<dbReference type="Pfam" id="PF00126">
    <property type="entry name" value="HTH_1"/>
    <property type="match status" value="1"/>
</dbReference>
<evidence type="ECO:0000256" key="1">
    <source>
        <dbReference type="ARBA" id="ARBA00009437"/>
    </source>
</evidence>
<keyword evidence="4" id="KW-0804">Transcription</keyword>
<dbReference type="Proteomes" id="UP000664654">
    <property type="component" value="Unassembled WGS sequence"/>
</dbReference>
<evidence type="ECO:0000313" key="6">
    <source>
        <dbReference type="EMBL" id="MBN7826707.1"/>
    </source>
</evidence>
<dbReference type="GO" id="GO:0003677">
    <property type="term" value="F:DNA binding"/>
    <property type="evidence" value="ECO:0007669"/>
    <property type="project" value="UniProtKB-KW"/>
</dbReference>
<dbReference type="InterPro" id="IPR050389">
    <property type="entry name" value="LysR-type_TF"/>
</dbReference>
<dbReference type="PANTHER" id="PTHR30118:SF15">
    <property type="entry name" value="TRANSCRIPTIONAL REGULATORY PROTEIN"/>
    <property type="match status" value="1"/>
</dbReference>
<evidence type="ECO:0000256" key="3">
    <source>
        <dbReference type="ARBA" id="ARBA00023125"/>
    </source>
</evidence>
<proteinExistence type="inferred from homology"/>
<dbReference type="SUPFAM" id="SSF53850">
    <property type="entry name" value="Periplasmic binding protein-like II"/>
    <property type="match status" value="1"/>
</dbReference>
<dbReference type="InterPro" id="IPR000847">
    <property type="entry name" value="LysR_HTH_N"/>
</dbReference>
<dbReference type="PANTHER" id="PTHR30118">
    <property type="entry name" value="HTH-TYPE TRANSCRIPTIONAL REGULATOR LEUO-RELATED"/>
    <property type="match status" value="1"/>
</dbReference>
<dbReference type="InterPro" id="IPR037402">
    <property type="entry name" value="YidZ_PBP2"/>
</dbReference>
<evidence type="ECO:0000259" key="5">
    <source>
        <dbReference type="PROSITE" id="PS50931"/>
    </source>
</evidence>
<dbReference type="InterPro" id="IPR036388">
    <property type="entry name" value="WH-like_DNA-bd_sf"/>
</dbReference>
<feature type="domain" description="HTH lysR-type" evidence="5">
    <location>
        <begin position="7"/>
        <end position="64"/>
    </location>
</feature>
<dbReference type="GO" id="GO:0003700">
    <property type="term" value="F:DNA-binding transcription factor activity"/>
    <property type="evidence" value="ECO:0007669"/>
    <property type="project" value="InterPro"/>
</dbReference>
<comment type="similarity">
    <text evidence="1">Belongs to the LysR transcriptional regulatory family.</text>
</comment>
<keyword evidence="2" id="KW-0805">Transcription regulation</keyword>
<comment type="caution">
    <text evidence="6">The sequence shown here is derived from an EMBL/GenBank/DDBJ whole genome shotgun (WGS) entry which is preliminary data.</text>
</comment>
<dbReference type="CDD" id="cd08417">
    <property type="entry name" value="PBP2_Nitroaromatics_like"/>
    <property type="match status" value="1"/>
</dbReference>
<evidence type="ECO:0000256" key="2">
    <source>
        <dbReference type="ARBA" id="ARBA00023015"/>
    </source>
</evidence>
<sequence>MNNIHNIELRLLRVLLSLKETQSVSLTASKLQLTQSAVSHSLKLLRNHFDDALFVRSGHTMAPTSLAEALCPAIREALDYLGQALRIQGSFSPDISERTFTLAVTDYVEAICFPPILRLLSSQAPGVKLVARPMNDHQLAAMGRETEIAIGHFPSLPENFHRVKLWHESFTTIVSADHPRVTSDRISLEQFLREKHILISPDGSGFGMVDKELLAMGQKRIVQHTSRGFLSPGRWVASTEFIATIPSSIANLLRAELPVRCLPPPLSLQGYDVSLVWNDVNHHDAGHQWLRQLIKSHLPEMTGHLRQTEKVK</sequence>
<dbReference type="PROSITE" id="PS50931">
    <property type="entry name" value="HTH_LYSR"/>
    <property type="match status" value="1"/>
</dbReference>
<dbReference type="AlphaFoldDB" id="A0A939DQV4"/>
<dbReference type="EMBL" id="JAFKCV010000010">
    <property type="protein sequence ID" value="MBN7826707.1"/>
    <property type="molecule type" value="Genomic_DNA"/>
</dbReference>
<dbReference type="InterPro" id="IPR036390">
    <property type="entry name" value="WH_DNA-bd_sf"/>
</dbReference>
<keyword evidence="3" id="KW-0238">DNA-binding</keyword>
<dbReference type="Pfam" id="PF03466">
    <property type="entry name" value="LysR_substrate"/>
    <property type="match status" value="1"/>
</dbReference>
<accession>A0A939DQV4</accession>
<reference evidence="6" key="1">
    <citation type="submission" date="2021-03" db="EMBL/GenBank/DDBJ databases">
        <title>novel species isolated from a fishpond in China.</title>
        <authorList>
            <person name="Lu H."/>
            <person name="Cai Z."/>
        </authorList>
    </citation>
    <scope>NUCLEOTIDE SEQUENCE</scope>
    <source>
        <strain evidence="6">JCM 30855</strain>
    </source>
</reference>
<dbReference type="SUPFAM" id="SSF46785">
    <property type="entry name" value="Winged helix' DNA-binding domain"/>
    <property type="match status" value="1"/>
</dbReference>
<dbReference type="Gene3D" id="1.10.10.10">
    <property type="entry name" value="Winged helix-like DNA-binding domain superfamily/Winged helix DNA-binding domain"/>
    <property type="match status" value="1"/>
</dbReference>
<protein>
    <submittedName>
        <fullName evidence="6">LysR family transcriptional regulator</fullName>
    </submittedName>
</protein>
<evidence type="ECO:0000256" key="4">
    <source>
        <dbReference type="ARBA" id="ARBA00023163"/>
    </source>
</evidence>
<keyword evidence="7" id="KW-1185">Reference proteome</keyword>
<dbReference type="Gene3D" id="3.40.190.10">
    <property type="entry name" value="Periplasmic binding protein-like II"/>
    <property type="match status" value="2"/>
</dbReference>